<organism evidence="1">
    <name type="scientific">viral metagenome</name>
    <dbReference type="NCBI Taxonomy" id="1070528"/>
    <lineage>
        <taxon>unclassified sequences</taxon>
        <taxon>metagenomes</taxon>
        <taxon>organismal metagenomes</taxon>
    </lineage>
</organism>
<name>A0A6C0J7S8_9ZZZZ</name>
<dbReference type="EMBL" id="MN740328">
    <property type="protein sequence ID" value="QHU00597.1"/>
    <property type="molecule type" value="Genomic_DNA"/>
</dbReference>
<sequence length="221" mass="26399">MSFYKRYTSEKVTKTDFTLDKNNISFYREQCNDMDNVMRWTKSYLEIKSKLDNIDEQDYLFTPEYLKRRMDKLNKQHDLDDNILAYIDIKKQLDTVNLEIQCIFPTVMDKELGKNPKVHEEMSELNDKRKALEDNMIEVYTLRYPDLRKNLRDIFFMILDGVDMETVNKCFDNMISVLGNKMTTDEAANDLMDHSQTKYNLPETLYDPLRAKHGKAKRKKK</sequence>
<proteinExistence type="predicted"/>
<evidence type="ECO:0000313" key="1">
    <source>
        <dbReference type="EMBL" id="QHU00597.1"/>
    </source>
</evidence>
<accession>A0A6C0J7S8</accession>
<dbReference type="AlphaFoldDB" id="A0A6C0J7S8"/>
<reference evidence="1" key="1">
    <citation type="journal article" date="2020" name="Nature">
        <title>Giant virus diversity and host interactions through global metagenomics.</title>
        <authorList>
            <person name="Schulz F."/>
            <person name="Roux S."/>
            <person name="Paez-Espino D."/>
            <person name="Jungbluth S."/>
            <person name="Walsh D.A."/>
            <person name="Denef V.J."/>
            <person name="McMahon K.D."/>
            <person name="Konstantinidis K.T."/>
            <person name="Eloe-Fadrosh E.A."/>
            <person name="Kyrpides N.C."/>
            <person name="Woyke T."/>
        </authorList>
    </citation>
    <scope>NUCLEOTIDE SEQUENCE</scope>
    <source>
        <strain evidence="1">GVMAG-M-3300025860-20</strain>
    </source>
</reference>
<protein>
    <submittedName>
        <fullName evidence="1">Uncharacterized protein</fullName>
    </submittedName>
</protein>